<organism evidence="12 13">
    <name type="scientific">Ravibacter arvi</name>
    <dbReference type="NCBI Taxonomy" id="2051041"/>
    <lineage>
        <taxon>Bacteria</taxon>
        <taxon>Pseudomonadati</taxon>
        <taxon>Bacteroidota</taxon>
        <taxon>Cytophagia</taxon>
        <taxon>Cytophagales</taxon>
        <taxon>Spirosomataceae</taxon>
        <taxon>Ravibacter</taxon>
    </lineage>
</organism>
<keyword evidence="6 10" id="KW-0812">Transmembrane</keyword>
<keyword evidence="7" id="KW-0653">Protein transport</keyword>
<feature type="transmembrane region" description="Helical" evidence="10">
    <location>
        <begin position="84"/>
        <end position="106"/>
    </location>
</feature>
<dbReference type="InterPro" id="IPR037682">
    <property type="entry name" value="TonB_C"/>
</dbReference>
<dbReference type="CDD" id="cd07341">
    <property type="entry name" value="M56_BlaR1_MecR1_like"/>
    <property type="match status" value="1"/>
</dbReference>
<evidence type="ECO:0000256" key="1">
    <source>
        <dbReference type="ARBA" id="ARBA00004383"/>
    </source>
</evidence>
<name>A0ABP8LSK7_9BACT</name>
<sequence length="476" mass="53975">MNLLIWTGEVALYWLFLYGFFYFFLRKFTHFRWNRAYLLGSLGVSLLLPFIEIPTGASEPIVAYTAALRPATISPSFHRTDKDLWLQLLLAIYLAGVLVAGLKFAAKLLSLSRIWRNATPISPEKAGAMVYLLPDGETRSFSFFKKIGLSPEDNTAHYETIVAHEMVHVRQWHSLDIIITEILQIVFWFNPTIRLYRRSLQELHEFLVDRETGNRDAYARFLVTYTLNYPELSLVNNFFKASLLKQRIEMLYREKTSGWKVSVYAASGLITLLLAVAIAACTDVFTKEPVVIETNEKIFTAVEEVPEFPGGTAEMYRYLQKHIRYPGPAARANVQGKVFLQFVVTKEGAVKDIKVLKGIGFGCDTEAARVVRNMPRWVPGRQKGQPVNVQYTLPVNFQLETAEGEVTKMYPPTISGPDGLELKTMYFIGAKKVEFSGRPHPNDIKSVKVLDGQTAFKAYGEQGKNGVVEIQLKEIH</sequence>
<evidence type="ECO:0000256" key="3">
    <source>
        <dbReference type="ARBA" id="ARBA00022448"/>
    </source>
</evidence>
<evidence type="ECO:0000259" key="11">
    <source>
        <dbReference type="PROSITE" id="PS52015"/>
    </source>
</evidence>
<evidence type="ECO:0000256" key="9">
    <source>
        <dbReference type="ARBA" id="ARBA00023136"/>
    </source>
</evidence>
<dbReference type="InterPro" id="IPR051045">
    <property type="entry name" value="TonB-dependent_transducer"/>
</dbReference>
<dbReference type="NCBIfam" id="TIGR01352">
    <property type="entry name" value="tonB_Cterm"/>
    <property type="match status" value="1"/>
</dbReference>
<keyword evidence="5" id="KW-0997">Cell inner membrane</keyword>
<evidence type="ECO:0000256" key="6">
    <source>
        <dbReference type="ARBA" id="ARBA00022692"/>
    </source>
</evidence>
<evidence type="ECO:0000256" key="4">
    <source>
        <dbReference type="ARBA" id="ARBA00022475"/>
    </source>
</evidence>
<evidence type="ECO:0000256" key="2">
    <source>
        <dbReference type="ARBA" id="ARBA00006555"/>
    </source>
</evidence>
<feature type="transmembrane region" description="Helical" evidence="10">
    <location>
        <begin position="37"/>
        <end position="57"/>
    </location>
</feature>
<protein>
    <recommendedName>
        <fullName evidence="11">TonB C-terminal domain-containing protein</fullName>
    </recommendedName>
</protein>
<keyword evidence="4" id="KW-1003">Cell membrane</keyword>
<evidence type="ECO:0000256" key="10">
    <source>
        <dbReference type="SAM" id="Phobius"/>
    </source>
</evidence>
<dbReference type="RefSeq" id="WP_345027288.1">
    <property type="nucleotide sequence ID" value="NZ_BAABEY010000012.1"/>
</dbReference>
<proteinExistence type="inferred from homology"/>
<dbReference type="PANTHER" id="PTHR33446:SF2">
    <property type="entry name" value="PROTEIN TONB"/>
    <property type="match status" value="1"/>
</dbReference>
<feature type="transmembrane region" description="Helical" evidence="10">
    <location>
        <begin position="261"/>
        <end position="280"/>
    </location>
</feature>
<comment type="caution">
    <text evidence="12">The sequence shown here is derived from an EMBL/GenBank/DDBJ whole genome shotgun (WGS) entry which is preliminary data.</text>
</comment>
<feature type="domain" description="TonB C-terminal" evidence="11">
    <location>
        <begin position="310"/>
        <end position="406"/>
    </location>
</feature>
<accession>A0ABP8LSK7</accession>
<keyword evidence="8 10" id="KW-1133">Transmembrane helix</keyword>
<keyword evidence="9 10" id="KW-0472">Membrane</keyword>
<evidence type="ECO:0000256" key="8">
    <source>
        <dbReference type="ARBA" id="ARBA00022989"/>
    </source>
</evidence>
<comment type="similarity">
    <text evidence="2">Belongs to the TonB family.</text>
</comment>
<dbReference type="SUPFAM" id="SSF74653">
    <property type="entry name" value="TolA/TonB C-terminal domain"/>
    <property type="match status" value="1"/>
</dbReference>
<reference evidence="13" key="1">
    <citation type="journal article" date="2019" name="Int. J. Syst. Evol. Microbiol.">
        <title>The Global Catalogue of Microorganisms (GCM) 10K type strain sequencing project: providing services to taxonomists for standard genome sequencing and annotation.</title>
        <authorList>
            <consortium name="The Broad Institute Genomics Platform"/>
            <consortium name="The Broad Institute Genome Sequencing Center for Infectious Disease"/>
            <person name="Wu L."/>
            <person name="Ma J."/>
        </authorList>
    </citation>
    <scope>NUCLEOTIDE SEQUENCE [LARGE SCALE GENOMIC DNA]</scope>
    <source>
        <strain evidence="13">JCM 31920</strain>
    </source>
</reference>
<gene>
    <name evidence="12" type="ORF">GCM10023091_11960</name>
</gene>
<comment type="subcellular location">
    <subcellularLocation>
        <location evidence="1">Cell inner membrane</location>
        <topology evidence="1">Single-pass membrane protein</topology>
        <orientation evidence="1">Periplasmic side</orientation>
    </subcellularLocation>
</comment>
<dbReference type="Proteomes" id="UP001501508">
    <property type="component" value="Unassembled WGS sequence"/>
</dbReference>
<evidence type="ECO:0000313" key="13">
    <source>
        <dbReference type="Proteomes" id="UP001501508"/>
    </source>
</evidence>
<evidence type="ECO:0000313" key="12">
    <source>
        <dbReference type="EMBL" id="GAA4435476.1"/>
    </source>
</evidence>
<dbReference type="InterPro" id="IPR006260">
    <property type="entry name" value="TonB/TolA_C"/>
</dbReference>
<keyword evidence="13" id="KW-1185">Reference proteome</keyword>
<evidence type="ECO:0000256" key="7">
    <source>
        <dbReference type="ARBA" id="ARBA00022927"/>
    </source>
</evidence>
<dbReference type="PROSITE" id="PS52015">
    <property type="entry name" value="TONB_CTD"/>
    <property type="match status" value="1"/>
</dbReference>
<evidence type="ECO:0000256" key="5">
    <source>
        <dbReference type="ARBA" id="ARBA00022519"/>
    </source>
</evidence>
<dbReference type="PANTHER" id="PTHR33446">
    <property type="entry name" value="PROTEIN TONB-RELATED"/>
    <property type="match status" value="1"/>
</dbReference>
<dbReference type="Pfam" id="PF03544">
    <property type="entry name" value="TonB_C"/>
    <property type="match status" value="1"/>
</dbReference>
<keyword evidence="3" id="KW-0813">Transport</keyword>
<feature type="transmembrane region" description="Helical" evidence="10">
    <location>
        <begin position="6"/>
        <end position="25"/>
    </location>
</feature>
<dbReference type="EMBL" id="BAABEY010000012">
    <property type="protein sequence ID" value="GAA4435476.1"/>
    <property type="molecule type" value="Genomic_DNA"/>
</dbReference>
<dbReference type="Gene3D" id="3.30.1150.10">
    <property type="match status" value="1"/>
</dbReference>